<dbReference type="Pfam" id="PF25242">
    <property type="entry name" value="Ubiquitin_UBP8"/>
    <property type="match status" value="1"/>
</dbReference>
<dbReference type="PROSITE" id="PS51283">
    <property type="entry name" value="DUSP"/>
    <property type="match status" value="1"/>
</dbReference>
<dbReference type="GO" id="GO:0016579">
    <property type="term" value="P:protein deubiquitination"/>
    <property type="evidence" value="ECO:0007669"/>
    <property type="project" value="InterPro"/>
</dbReference>
<dbReference type="InterPro" id="IPR028889">
    <property type="entry name" value="USP"/>
</dbReference>
<evidence type="ECO:0000256" key="3">
    <source>
        <dbReference type="RuleBase" id="RU366025"/>
    </source>
</evidence>
<dbReference type="AlphaFoldDB" id="A0A9Q0Q582"/>
<reference evidence="6" key="1">
    <citation type="submission" date="2022-11" db="EMBL/GenBank/DDBJ databases">
        <authorList>
            <person name="Hyden B.L."/>
            <person name="Feng K."/>
            <person name="Yates T."/>
            <person name="Jawdy S."/>
            <person name="Smart L.B."/>
            <person name="Muchero W."/>
        </authorList>
    </citation>
    <scope>NUCLEOTIDE SEQUENCE</scope>
    <source>
        <tissue evidence="6">Shoot tip</tissue>
    </source>
</reference>
<protein>
    <recommendedName>
        <fullName evidence="3">Ubiquitin carboxyl-terminal hydrolase</fullName>
        <ecNumber evidence="3">3.4.19.12</ecNumber>
    </recommendedName>
</protein>
<dbReference type="GO" id="GO:0006508">
    <property type="term" value="P:proteolysis"/>
    <property type="evidence" value="ECO:0007669"/>
    <property type="project" value="UniProtKB-KW"/>
</dbReference>
<organism evidence="6 7">
    <name type="scientific">Salix purpurea</name>
    <name type="common">Purple osier willow</name>
    <dbReference type="NCBI Taxonomy" id="77065"/>
    <lineage>
        <taxon>Eukaryota</taxon>
        <taxon>Viridiplantae</taxon>
        <taxon>Streptophyta</taxon>
        <taxon>Embryophyta</taxon>
        <taxon>Tracheophyta</taxon>
        <taxon>Spermatophyta</taxon>
        <taxon>Magnoliopsida</taxon>
        <taxon>eudicotyledons</taxon>
        <taxon>Gunneridae</taxon>
        <taxon>Pentapetalae</taxon>
        <taxon>rosids</taxon>
        <taxon>fabids</taxon>
        <taxon>Malpighiales</taxon>
        <taxon>Salicaceae</taxon>
        <taxon>Saliceae</taxon>
        <taxon>Salix</taxon>
    </lineage>
</organism>
<dbReference type="PROSITE" id="PS50235">
    <property type="entry name" value="USP_3"/>
    <property type="match status" value="1"/>
</dbReference>
<dbReference type="InterPro" id="IPR035927">
    <property type="entry name" value="DUSP-like_sf"/>
</dbReference>
<keyword evidence="7" id="KW-1185">Reference proteome</keyword>
<accession>A0A9Q0Q582</accession>
<dbReference type="OrthoDB" id="292964at2759"/>
<dbReference type="Pfam" id="PF06337">
    <property type="entry name" value="DUSP"/>
    <property type="match status" value="1"/>
</dbReference>
<dbReference type="Proteomes" id="UP001151532">
    <property type="component" value="Chromosome 6"/>
</dbReference>
<name>A0A9Q0Q582_SALPP</name>
<gene>
    <name evidence="6" type="ORF">OIU79_013261</name>
</gene>
<dbReference type="SUPFAM" id="SSF143791">
    <property type="entry name" value="DUSP-like"/>
    <property type="match status" value="1"/>
</dbReference>
<feature type="domain" description="DUSP" evidence="5">
    <location>
        <begin position="17"/>
        <end position="142"/>
    </location>
</feature>
<evidence type="ECO:0000313" key="6">
    <source>
        <dbReference type="EMBL" id="KAJ6700183.1"/>
    </source>
</evidence>
<dbReference type="EC" id="3.4.19.12" evidence="3"/>
<dbReference type="GO" id="GO:0004843">
    <property type="term" value="F:cysteine-type deubiquitinase activity"/>
    <property type="evidence" value="ECO:0007669"/>
    <property type="project" value="UniProtKB-UniRule"/>
</dbReference>
<keyword evidence="3" id="KW-0645">Protease</keyword>
<evidence type="ECO:0000313" key="7">
    <source>
        <dbReference type="Proteomes" id="UP001151532"/>
    </source>
</evidence>
<dbReference type="InterPro" id="IPR001394">
    <property type="entry name" value="Peptidase_C19_UCH"/>
</dbReference>
<evidence type="ECO:0000256" key="2">
    <source>
        <dbReference type="ARBA" id="ARBA00037450"/>
    </source>
</evidence>
<keyword evidence="3" id="KW-0833">Ubl conjugation pathway</keyword>
<feature type="domain" description="USP" evidence="4">
    <location>
        <begin position="289"/>
        <end position="883"/>
    </location>
</feature>
<sequence length="906" mass="102487">MTELKVECNNSCGGPQLTPEEERVLIRDIAITSENNSQEGDSFYLITQRWWQHWIDYVNQEQTNVTNDGSSMLENCDSSSRRPASIDNSDLIHDANSEESNVGIEIHDTLSEGRDYVLLPQEVWNQLYSWYGGGPALARKVISSGLSQTEYAVEVYPLRLRLFVMPKGDRCIVRISKKETIGELHKRACELFDLNLEQVCIWDYYGQRKHALMNDMDRTLDDANLQMDQDILVEVHNNANGGLSASKGASRGGGTELSQSLNLTSQGRELDNTYGISTVTTRGSSGGLIGLQNLGNTCFMNSAIQCLVHTSEFAKYFQEDYHQEINWQNPLGMVGELALAFGELLRRLWAPGRTAIAPRQFKMKLARFAPQFSGYNQHDSQELLAFLLDGLHEDLNRVKHKPYKKSKDADGRPDEEVADEYWANHIARNDSIIVDVCQGQYKSTLVCPECHKISVTFDPFMYLSLPLQSTTTRSMTVMIFTCDGSALPFACTVTVPKQGRCRDLINALSSACSLKNNEDLKLAEVRNHLFERFLEDPLISLSAIRDDDHLVAYKIPKSLKKTLLMRLIHRCQEQEMGATQAAQNWKPFGTPLVSLISCDEVITRGDIQTVVHTMLSPLLRSESLRQADTPEPCLSLTASEKSCESSSGEACSNKDSNAVKLFKLPLQLVEESNACIDISVGEDKAIKLSSTSTSILVYVDWSQELLEKYDTRYLENLPEVFKYGPVNKKSRTEPLSLYTCLEAFLREEPLVPEDMWYCPKCKERRQASKKLDLWRLPEVLVIHLKRFSYSRSMKHKLETFVNFPIHDFDLTKYIANKNNTQRQIYELYALTNHYGGMGSGHYTAHIKLLDENRWYNFDDTHISPINEEDVKSAAAYVLFYRRVKTSDAISNGGKSGSGHNNGSSLK</sequence>
<dbReference type="SUPFAM" id="SSF54001">
    <property type="entry name" value="Cysteine proteinases"/>
    <property type="match status" value="1"/>
</dbReference>
<dbReference type="PANTHER" id="PTHR21646:SF18">
    <property type="entry name" value="UBIQUITIN CARBOXYL-TERMINAL HYDROLASE 5"/>
    <property type="match status" value="1"/>
</dbReference>
<reference evidence="6" key="2">
    <citation type="journal article" date="2023" name="Int. J. Mol. Sci.">
        <title>De Novo Assembly and Annotation of 11 Diverse Shrub Willow (Salix) Genomes Reveals Novel Gene Organization in Sex-Linked Regions.</title>
        <authorList>
            <person name="Hyden B."/>
            <person name="Feng K."/>
            <person name="Yates T.B."/>
            <person name="Jawdy S."/>
            <person name="Cereghino C."/>
            <person name="Smart L.B."/>
            <person name="Muchero W."/>
        </authorList>
    </citation>
    <scope>NUCLEOTIDE SEQUENCE</scope>
    <source>
        <tissue evidence="6">Shoot tip</tissue>
    </source>
</reference>
<dbReference type="Gene3D" id="3.10.20.90">
    <property type="entry name" value="Phosphatidylinositol 3-kinase Catalytic Subunit, Chain A, domain 1"/>
    <property type="match status" value="1"/>
</dbReference>
<evidence type="ECO:0000259" key="4">
    <source>
        <dbReference type="PROSITE" id="PS50235"/>
    </source>
</evidence>
<dbReference type="PANTHER" id="PTHR21646">
    <property type="entry name" value="UBIQUITIN CARBOXYL-TERMINAL HYDROLASE"/>
    <property type="match status" value="1"/>
</dbReference>
<dbReference type="CDD" id="cd02674">
    <property type="entry name" value="Peptidase_C19R"/>
    <property type="match status" value="1"/>
</dbReference>
<keyword evidence="3" id="KW-0788">Thiol protease</keyword>
<keyword evidence="3 6" id="KW-0378">Hydrolase</keyword>
<comment type="catalytic activity">
    <reaction evidence="3">
        <text>Thiol-dependent hydrolysis of ester, thioester, amide, peptide and isopeptide bonds formed by the C-terminal Gly of ubiquitin (a 76-residue protein attached to proteins as an intracellular targeting signal).</text>
        <dbReference type="EC" id="3.4.19.12"/>
    </reaction>
</comment>
<proteinExistence type="inferred from homology"/>
<dbReference type="Pfam" id="PF00443">
    <property type="entry name" value="UCH"/>
    <property type="match status" value="1"/>
</dbReference>
<dbReference type="SMART" id="SM00695">
    <property type="entry name" value="DUSP"/>
    <property type="match status" value="1"/>
</dbReference>
<dbReference type="Gene3D" id="3.30.2230.10">
    <property type="entry name" value="DUSP-like"/>
    <property type="match status" value="1"/>
</dbReference>
<dbReference type="InterPro" id="IPR050185">
    <property type="entry name" value="Ub_carboxyl-term_hydrolase"/>
</dbReference>
<dbReference type="InterPro" id="IPR018200">
    <property type="entry name" value="USP_CS"/>
</dbReference>
<dbReference type="PROSITE" id="PS00972">
    <property type="entry name" value="USP_1"/>
    <property type="match status" value="1"/>
</dbReference>
<comment type="caution">
    <text evidence="6">The sequence shown here is derived from an EMBL/GenBank/DDBJ whole genome shotgun (WGS) entry which is preliminary data.</text>
</comment>
<dbReference type="PROSITE" id="PS00973">
    <property type="entry name" value="USP_2"/>
    <property type="match status" value="1"/>
</dbReference>
<comment type="similarity">
    <text evidence="1 3">Belongs to the peptidase C19 family.</text>
</comment>
<dbReference type="Gene3D" id="3.90.70.10">
    <property type="entry name" value="Cysteine proteinases"/>
    <property type="match status" value="2"/>
</dbReference>
<dbReference type="InterPro" id="IPR006615">
    <property type="entry name" value="Pept_C19_DUSP"/>
</dbReference>
<dbReference type="InterPro" id="IPR038765">
    <property type="entry name" value="Papain-like_cys_pep_sf"/>
</dbReference>
<dbReference type="EMBL" id="JAPFFK010000017">
    <property type="protein sequence ID" value="KAJ6700183.1"/>
    <property type="molecule type" value="Genomic_DNA"/>
</dbReference>
<dbReference type="InterPro" id="IPR057372">
    <property type="entry name" value="Ubiquitin_UBP8/5"/>
</dbReference>
<evidence type="ECO:0000256" key="1">
    <source>
        <dbReference type="ARBA" id="ARBA00009085"/>
    </source>
</evidence>
<comment type="function">
    <text evidence="2 3">Recognizes and hydrolyzes the peptide bond at the C-terminal Gly of ubiquitin. Involved in the processing of poly-ubiquitin precursors as well as that of ubiquitinated proteins.</text>
</comment>
<evidence type="ECO:0000259" key="5">
    <source>
        <dbReference type="PROSITE" id="PS51283"/>
    </source>
</evidence>